<dbReference type="SUPFAM" id="SSF53474">
    <property type="entry name" value="alpha/beta-Hydrolases"/>
    <property type="match status" value="1"/>
</dbReference>
<dbReference type="Gene3D" id="3.40.50.1820">
    <property type="entry name" value="alpha/beta hydrolase"/>
    <property type="match status" value="1"/>
</dbReference>
<proteinExistence type="predicted"/>
<protein>
    <submittedName>
        <fullName evidence="2">Alpha/Beta hydrolase protein</fullName>
    </submittedName>
</protein>
<evidence type="ECO:0000259" key="1">
    <source>
        <dbReference type="Pfam" id="PF00561"/>
    </source>
</evidence>
<dbReference type="OrthoDB" id="190201at2759"/>
<feature type="domain" description="AB hydrolase-1" evidence="1">
    <location>
        <begin position="29"/>
        <end position="274"/>
    </location>
</feature>
<dbReference type="RefSeq" id="XP_033586803.1">
    <property type="nucleotide sequence ID" value="XM_033734581.1"/>
</dbReference>
<dbReference type="GO" id="GO:0016787">
    <property type="term" value="F:hydrolase activity"/>
    <property type="evidence" value="ECO:0007669"/>
    <property type="project" value="UniProtKB-KW"/>
</dbReference>
<reference evidence="2" key="1">
    <citation type="journal article" date="2020" name="Stud. Mycol.">
        <title>101 Dothideomycetes genomes: a test case for predicting lifestyles and emergence of pathogens.</title>
        <authorList>
            <person name="Haridas S."/>
            <person name="Albert R."/>
            <person name="Binder M."/>
            <person name="Bloem J."/>
            <person name="Labutti K."/>
            <person name="Salamov A."/>
            <person name="Andreopoulos B."/>
            <person name="Baker S."/>
            <person name="Barry K."/>
            <person name="Bills G."/>
            <person name="Bluhm B."/>
            <person name="Cannon C."/>
            <person name="Castanera R."/>
            <person name="Culley D."/>
            <person name="Daum C."/>
            <person name="Ezra D."/>
            <person name="Gonzalez J."/>
            <person name="Henrissat B."/>
            <person name="Kuo A."/>
            <person name="Liang C."/>
            <person name="Lipzen A."/>
            <person name="Lutzoni F."/>
            <person name="Magnuson J."/>
            <person name="Mondo S."/>
            <person name="Nolan M."/>
            <person name="Ohm R."/>
            <person name="Pangilinan J."/>
            <person name="Park H.-J."/>
            <person name="Ramirez L."/>
            <person name="Alfaro M."/>
            <person name="Sun H."/>
            <person name="Tritt A."/>
            <person name="Yoshinaga Y."/>
            <person name="Zwiers L.-H."/>
            <person name="Turgeon B."/>
            <person name="Goodwin S."/>
            <person name="Spatafora J."/>
            <person name="Crous P."/>
            <person name="Grigoriev I."/>
        </authorList>
    </citation>
    <scope>NUCLEOTIDE SEQUENCE</scope>
    <source>
        <strain evidence="2">CBS 113389</strain>
    </source>
</reference>
<dbReference type="InterPro" id="IPR050266">
    <property type="entry name" value="AB_hydrolase_sf"/>
</dbReference>
<gene>
    <name evidence="2" type="ORF">BDY17DRAFT_303471</name>
</gene>
<dbReference type="AlphaFoldDB" id="A0A6A6PL70"/>
<dbReference type="InterPro" id="IPR000073">
    <property type="entry name" value="AB_hydrolase_1"/>
</dbReference>
<dbReference type="InterPro" id="IPR029058">
    <property type="entry name" value="AB_hydrolase_fold"/>
</dbReference>
<sequence>MASTNTEVEGINYYTIYETPHNGNPTAPCILLVHALMSNLNMYDATVSALHAAGYATLRFDHVGHHNTPPPAARTTSQRRMSVGEGSLVYHMDDITRHMHQLVKERTGGARLKGVVGCSIGGVLALRYAMMFPEEVECVVSIAAPGIAAPEDKKVLWSERIKVFEEDARSGGDRLCRETVARWFPGEDRETEAVRAEALTHVRTCSLEGYKLLADTIRNYDYRAEVGGIRNRCLIAGGTEDGAISLPALKELASQIQGAKYVELEKAGHLPPMQQPEKFNKLLLDMLGSA</sequence>
<dbReference type="PANTHER" id="PTHR43798">
    <property type="entry name" value="MONOACYLGLYCEROL LIPASE"/>
    <property type="match status" value="1"/>
</dbReference>
<name>A0A6A6PL70_9PEZI</name>
<keyword evidence="3" id="KW-1185">Reference proteome</keyword>
<organism evidence="2 3">
    <name type="scientific">Neohortaea acidophila</name>
    <dbReference type="NCBI Taxonomy" id="245834"/>
    <lineage>
        <taxon>Eukaryota</taxon>
        <taxon>Fungi</taxon>
        <taxon>Dikarya</taxon>
        <taxon>Ascomycota</taxon>
        <taxon>Pezizomycotina</taxon>
        <taxon>Dothideomycetes</taxon>
        <taxon>Dothideomycetidae</taxon>
        <taxon>Mycosphaerellales</taxon>
        <taxon>Teratosphaeriaceae</taxon>
        <taxon>Neohortaea</taxon>
    </lineage>
</organism>
<keyword evidence="2" id="KW-0378">Hydrolase</keyword>
<dbReference type="EMBL" id="MU001640">
    <property type="protein sequence ID" value="KAF2480233.1"/>
    <property type="molecule type" value="Genomic_DNA"/>
</dbReference>
<accession>A0A6A6PL70</accession>
<dbReference type="GeneID" id="54475583"/>
<evidence type="ECO:0000313" key="2">
    <source>
        <dbReference type="EMBL" id="KAF2480233.1"/>
    </source>
</evidence>
<evidence type="ECO:0000313" key="3">
    <source>
        <dbReference type="Proteomes" id="UP000799767"/>
    </source>
</evidence>
<dbReference type="Pfam" id="PF00561">
    <property type="entry name" value="Abhydrolase_1"/>
    <property type="match status" value="1"/>
</dbReference>
<dbReference type="Proteomes" id="UP000799767">
    <property type="component" value="Unassembled WGS sequence"/>
</dbReference>